<reference evidence="2" key="1">
    <citation type="submission" date="2020-03" db="EMBL/GenBank/DDBJ databases">
        <title>Solimonas marina sp. nov., isolated from deep seawater of the Pacific Ocean.</title>
        <authorList>
            <person name="Liu X."/>
            <person name="Lai Q."/>
            <person name="Sun F."/>
            <person name="Gai Y."/>
            <person name="Li G."/>
            <person name="Shao Z."/>
        </authorList>
    </citation>
    <scope>NUCLEOTIDE SEQUENCE</scope>
    <source>
        <strain evidence="2">C16B3</strain>
    </source>
</reference>
<dbReference type="InterPro" id="IPR027396">
    <property type="entry name" value="DsrEFH-like"/>
</dbReference>
<gene>
    <name evidence="2" type="ORF">G7Y82_12905</name>
</gene>
<organism evidence="2 3">
    <name type="scientific">Solimonas marina</name>
    <dbReference type="NCBI Taxonomy" id="2714601"/>
    <lineage>
        <taxon>Bacteria</taxon>
        <taxon>Pseudomonadati</taxon>
        <taxon>Pseudomonadota</taxon>
        <taxon>Gammaproteobacteria</taxon>
        <taxon>Nevskiales</taxon>
        <taxon>Nevskiaceae</taxon>
        <taxon>Solimonas</taxon>
    </lineage>
</organism>
<protein>
    <submittedName>
        <fullName evidence="2">DsrE family protein</fullName>
    </submittedName>
</protein>
<proteinExistence type="predicted"/>
<evidence type="ECO:0000256" key="1">
    <source>
        <dbReference type="SAM" id="SignalP"/>
    </source>
</evidence>
<keyword evidence="1" id="KW-0732">Signal</keyword>
<dbReference type="Proteomes" id="UP000653472">
    <property type="component" value="Unassembled WGS sequence"/>
</dbReference>
<feature type="chain" id="PRO_5036938901" evidence="1">
    <location>
        <begin position="24"/>
        <end position="177"/>
    </location>
</feature>
<name>A0A969W9H7_9GAMM</name>
<dbReference type="Gene3D" id="3.40.1260.10">
    <property type="entry name" value="DsrEFH-like"/>
    <property type="match status" value="1"/>
</dbReference>
<dbReference type="SUPFAM" id="SSF75169">
    <property type="entry name" value="DsrEFH-like"/>
    <property type="match status" value="1"/>
</dbReference>
<keyword evidence="3" id="KW-1185">Reference proteome</keyword>
<evidence type="ECO:0000313" key="3">
    <source>
        <dbReference type="Proteomes" id="UP000653472"/>
    </source>
</evidence>
<evidence type="ECO:0000313" key="2">
    <source>
        <dbReference type="EMBL" id="NKF23216.1"/>
    </source>
</evidence>
<accession>A0A969W9H7</accession>
<sequence>MMGAKWRSLLAVAGFWAAGTAFAAPAISGYGAFHEIPGAAYVPSPKAQYRVVFTLDQAAKSPADINRALDRVARTVNLYVASGVPLGHLHFVAVISGPATPIVLDNAHYHEKFGVDNPNVPLIAALHAAGVDVAVCGQAVHGFGFEPGWLAPGVTQALSALTTVTLLEQQGYVLMPL</sequence>
<comment type="caution">
    <text evidence="2">The sequence shown here is derived from an EMBL/GenBank/DDBJ whole genome shotgun (WGS) entry which is preliminary data.</text>
</comment>
<dbReference type="AlphaFoldDB" id="A0A969W9H7"/>
<dbReference type="Pfam" id="PF02635">
    <property type="entry name" value="DsrE"/>
    <property type="match status" value="1"/>
</dbReference>
<dbReference type="EMBL" id="JAAVXB010000007">
    <property type="protein sequence ID" value="NKF23216.1"/>
    <property type="molecule type" value="Genomic_DNA"/>
</dbReference>
<dbReference type="RefSeq" id="WP_168148547.1">
    <property type="nucleotide sequence ID" value="NZ_JAAVXB010000007.1"/>
</dbReference>
<dbReference type="InterPro" id="IPR003787">
    <property type="entry name" value="Sulphur_relay_DsrE/F-like"/>
</dbReference>
<feature type="signal peptide" evidence="1">
    <location>
        <begin position="1"/>
        <end position="23"/>
    </location>
</feature>
<dbReference type="PANTHER" id="PTHR37691">
    <property type="entry name" value="BLR3518 PROTEIN"/>
    <property type="match status" value="1"/>
</dbReference>
<dbReference type="PANTHER" id="PTHR37691:SF1">
    <property type="entry name" value="BLR3518 PROTEIN"/>
    <property type="match status" value="1"/>
</dbReference>